<dbReference type="AlphaFoldDB" id="F4R943"/>
<protein>
    <submittedName>
        <fullName evidence="2">Uncharacterized protein</fullName>
    </submittedName>
</protein>
<feature type="compositionally biased region" description="Gly residues" evidence="1">
    <location>
        <begin position="156"/>
        <end position="174"/>
    </location>
</feature>
<feature type="compositionally biased region" description="Polar residues" evidence="1">
    <location>
        <begin position="128"/>
        <end position="142"/>
    </location>
</feature>
<dbReference type="RefSeq" id="XP_007405522.1">
    <property type="nucleotide sequence ID" value="XM_007405460.1"/>
</dbReference>
<evidence type="ECO:0000256" key="1">
    <source>
        <dbReference type="SAM" id="MobiDB-lite"/>
    </source>
</evidence>
<dbReference type="OrthoDB" id="10594847at2759"/>
<feature type="compositionally biased region" description="Polar residues" evidence="1">
    <location>
        <begin position="186"/>
        <end position="197"/>
    </location>
</feature>
<dbReference type="VEuPathDB" id="FungiDB:MELLADRAFT_102703"/>
<name>F4R943_MELLP</name>
<dbReference type="GeneID" id="18921752"/>
<feature type="compositionally biased region" description="Polar residues" evidence="1">
    <location>
        <begin position="63"/>
        <end position="75"/>
    </location>
</feature>
<accession>F4R943</accession>
<dbReference type="Proteomes" id="UP000001072">
    <property type="component" value="Unassembled WGS sequence"/>
</dbReference>
<keyword evidence="3" id="KW-1185">Reference proteome</keyword>
<sequence>MQRINGDYDYMDNTFVFGAPMQNTNPLDGSFNPTWDTTGTTIDNHTNILTGRGVGIWGNQDTHNAPIPGSSSGTHRQPRPYLGTKFDPLYHKKKKQARNHPYQHADNQPNNQHHVNHYHSQPKFHQPTFHQPNFHQPNNFHSDPNRGSGNNRRGCGRGGFIPGNGGGPAIGQGGFNRLAIEPTASPKISTPGSQNNQ</sequence>
<dbReference type="HOGENOM" id="CLU_1402725_0_0_1"/>
<dbReference type="KEGG" id="mlr:MELLADRAFT_102703"/>
<dbReference type="EMBL" id="GL883093">
    <property type="protein sequence ID" value="EGG10920.1"/>
    <property type="molecule type" value="Genomic_DNA"/>
</dbReference>
<evidence type="ECO:0000313" key="3">
    <source>
        <dbReference type="Proteomes" id="UP000001072"/>
    </source>
</evidence>
<evidence type="ECO:0000313" key="2">
    <source>
        <dbReference type="EMBL" id="EGG10920.1"/>
    </source>
</evidence>
<dbReference type="InParanoid" id="F4R943"/>
<organism evidence="3">
    <name type="scientific">Melampsora larici-populina (strain 98AG31 / pathotype 3-4-7)</name>
    <name type="common">Poplar leaf rust fungus</name>
    <dbReference type="NCBI Taxonomy" id="747676"/>
    <lineage>
        <taxon>Eukaryota</taxon>
        <taxon>Fungi</taxon>
        <taxon>Dikarya</taxon>
        <taxon>Basidiomycota</taxon>
        <taxon>Pucciniomycotina</taxon>
        <taxon>Pucciniomycetes</taxon>
        <taxon>Pucciniales</taxon>
        <taxon>Melampsoraceae</taxon>
        <taxon>Melampsora</taxon>
    </lineage>
</organism>
<reference evidence="3" key="1">
    <citation type="journal article" date="2011" name="Proc. Natl. Acad. Sci. U.S.A.">
        <title>Obligate biotrophy features unraveled by the genomic analysis of rust fungi.</title>
        <authorList>
            <person name="Duplessis S."/>
            <person name="Cuomo C.A."/>
            <person name="Lin Y.-C."/>
            <person name="Aerts A."/>
            <person name="Tisserant E."/>
            <person name="Veneault-Fourrey C."/>
            <person name="Joly D.L."/>
            <person name="Hacquard S."/>
            <person name="Amselem J."/>
            <person name="Cantarel B.L."/>
            <person name="Chiu R."/>
            <person name="Coutinho P.M."/>
            <person name="Feau N."/>
            <person name="Field M."/>
            <person name="Frey P."/>
            <person name="Gelhaye E."/>
            <person name="Goldberg J."/>
            <person name="Grabherr M.G."/>
            <person name="Kodira C.D."/>
            <person name="Kohler A."/>
            <person name="Kuees U."/>
            <person name="Lindquist E.A."/>
            <person name="Lucas S.M."/>
            <person name="Mago R."/>
            <person name="Mauceli E."/>
            <person name="Morin E."/>
            <person name="Murat C."/>
            <person name="Pangilinan J.L."/>
            <person name="Park R."/>
            <person name="Pearson M."/>
            <person name="Quesneville H."/>
            <person name="Rouhier N."/>
            <person name="Sakthikumar S."/>
            <person name="Salamov A.A."/>
            <person name="Schmutz J."/>
            <person name="Selles B."/>
            <person name="Shapiro H."/>
            <person name="Tanguay P."/>
            <person name="Tuskan G.A."/>
            <person name="Henrissat B."/>
            <person name="Van de Peer Y."/>
            <person name="Rouze P."/>
            <person name="Ellis J.G."/>
            <person name="Dodds P.N."/>
            <person name="Schein J.E."/>
            <person name="Zhong S."/>
            <person name="Hamelin R.C."/>
            <person name="Grigoriev I.V."/>
            <person name="Szabo L.J."/>
            <person name="Martin F."/>
        </authorList>
    </citation>
    <scope>NUCLEOTIDE SEQUENCE [LARGE SCALE GENOMIC DNA]</scope>
    <source>
        <strain evidence="3">98AG31 / pathotype 3-4-7</strain>
    </source>
</reference>
<gene>
    <name evidence="2" type="ORF">MELLADRAFT_102703</name>
</gene>
<proteinExistence type="predicted"/>
<feature type="region of interest" description="Disordered" evidence="1">
    <location>
        <begin position="63"/>
        <end position="197"/>
    </location>
</feature>